<evidence type="ECO:0000256" key="3">
    <source>
        <dbReference type="ARBA" id="ARBA00023002"/>
    </source>
</evidence>
<evidence type="ECO:0000256" key="6">
    <source>
        <dbReference type="PIRSR" id="PIRSR000097-3"/>
    </source>
</evidence>
<feature type="domain" description="NADP-dependent oxidoreductase" evidence="7">
    <location>
        <begin position="18"/>
        <end position="280"/>
    </location>
</feature>
<dbReference type="PIRSF" id="PIRSF000097">
    <property type="entry name" value="AKR"/>
    <property type="match status" value="1"/>
</dbReference>
<keyword evidence="3" id="KW-0560">Oxidoreductase</keyword>
<proteinExistence type="inferred from homology"/>
<feature type="site" description="Lowers pKa of active site Tyr" evidence="6">
    <location>
        <position position="80"/>
    </location>
</feature>
<dbReference type="STRING" id="670580.A0A1X6MVA7"/>
<dbReference type="InterPro" id="IPR023210">
    <property type="entry name" value="NADP_OxRdtase_dom"/>
</dbReference>
<evidence type="ECO:0000256" key="1">
    <source>
        <dbReference type="ARBA" id="ARBA00007905"/>
    </source>
</evidence>
<dbReference type="PROSITE" id="PS00062">
    <property type="entry name" value="ALDOKETO_REDUCTASE_2"/>
    <property type="match status" value="1"/>
</dbReference>
<dbReference type="PANTHER" id="PTHR43827:SF3">
    <property type="entry name" value="NADP-DEPENDENT OXIDOREDUCTASE DOMAIN-CONTAINING PROTEIN"/>
    <property type="match status" value="1"/>
</dbReference>
<organism evidence="8 9">
    <name type="scientific">Postia placenta MAD-698-R-SB12</name>
    <dbReference type="NCBI Taxonomy" id="670580"/>
    <lineage>
        <taxon>Eukaryota</taxon>
        <taxon>Fungi</taxon>
        <taxon>Dikarya</taxon>
        <taxon>Basidiomycota</taxon>
        <taxon>Agaricomycotina</taxon>
        <taxon>Agaricomycetes</taxon>
        <taxon>Polyporales</taxon>
        <taxon>Adustoporiaceae</taxon>
        <taxon>Rhodonia</taxon>
    </lineage>
</organism>
<dbReference type="InterPro" id="IPR018170">
    <property type="entry name" value="Aldo/ket_reductase_CS"/>
</dbReference>
<feature type="active site" description="Proton donor" evidence="4">
    <location>
        <position position="55"/>
    </location>
</feature>
<evidence type="ECO:0000256" key="5">
    <source>
        <dbReference type="PIRSR" id="PIRSR000097-2"/>
    </source>
</evidence>
<comment type="similarity">
    <text evidence="1">Belongs to the aldo/keto reductase family.</text>
</comment>
<dbReference type="PROSITE" id="PS00798">
    <property type="entry name" value="ALDOKETO_REDUCTASE_1"/>
    <property type="match status" value="1"/>
</dbReference>
<dbReference type="FunFam" id="3.20.20.100:FF:000002">
    <property type="entry name" value="2,5-diketo-D-gluconic acid reductase A"/>
    <property type="match status" value="1"/>
</dbReference>
<dbReference type="CDD" id="cd19071">
    <property type="entry name" value="AKR_AKR1-5-like"/>
    <property type="match status" value="1"/>
</dbReference>
<name>A0A1X6MVA7_9APHY</name>
<evidence type="ECO:0000256" key="2">
    <source>
        <dbReference type="ARBA" id="ARBA00022857"/>
    </source>
</evidence>
<dbReference type="Pfam" id="PF00248">
    <property type="entry name" value="Aldo_ket_red"/>
    <property type="match status" value="1"/>
</dbReference>
<dbReference type="PRINTS" id="PR00069">
    <property type="entry name" value="ALDKETRDTASE"/>
</dbReference>
<protein>
    <recommendedName>
        <fullName evidence="7">NADP-dependent oxidoreductase domain-containing protein</fullName>
    </recommendedName>
</protein>
<dbReference type="RefSeq" id="XP_024336937.1">
    <property type="nucleotide sequence ID" value="XM_024477750.1"/>
</dbReference>
<dbReference type="AlphaFoldDB" id="A0A1X6MVA7"/>
<accession>A0A1X6MVA7</accession>
<dbReference type="SUPFAM" id="SSF51430">
    <property type="entry name" value="NAD(P)-linked oxidoreductase"/>
    <property type="match status" value="1"/>
</dbReference>
<dbReference type="EMBL" id="KZ110600">
    <property type="protein sequence ID" value="OSX60143.1"/>
    <property type="molecule type" value="Genomic_DNA"/>
</dbReference>
<evidence type="ECO:0000256" key="4">
    <source>
        <dbReference type="PIRSR" id="PIRSR000097-1"/>
    </source>
</evidence>
<dbReference type="OrthoDB" id="416253at2759"/>
<dbReference type="InterPro" id="IPR036812">
    <property type="entry name" value="NAD(P)_OxRdtase_dom_sf"/>
</dbReference>
<evidence type="ECO:0000259" key="7">
    <source>
        <dbReference type="Pfam" id="PF00248"/>
    </source>
</evidence>
<feature type="binding site" evidence="5">
    <location>
        <position position="113"/>
    </location>
    <ligand>
        <name>substrate</name>
    </ligand>
</feature>
<dbReference type="PROSITE" id="PS00063">
    <property type="entry name" value="ALDOKETO_REDUCTASE_3"/>
    <property type="match status" value="1"/>
</dbReference>
<dbReference type="InterPro" id="IPR020471">
    <property type="entry name" value="AKR"/>
</dbReference>
<evidence type="ECO:0000313" key="8">
    <source>
        <dbReference type="EMBL" id="OSX60143.1"/>
    </source>
</evidence>
<dbReference type="Gene3D" id="3.20.20.100">
    <property type="entry name" value="NADP-dependent oxidoreductase domain"/>
    <property type="match status" value="1"/>
</dbReference>
<dbReference type="Proteomes" id="UP000194127">
    <property type="component" value="Unassembled WGS sequence"/>
</dbReference>
<gene>
    <name evidence="8" type="ORF">POSPLADRAFT_1040467</name>
</gene>
<evidence type="ECO:0000313" key="9">
    <source>
        <dbReference type="Proteomes" id="UP000194127"/>
    </source>
</evidence>
<dbReference type="PANTHER" id="PTHR43827">
    <property type="entry name" value="2,5-DIKETO-D-GLUCONIC ACID REDUCTASE"/>
    <property type="match status" value="1"/>
</dbReference>
<keyword evidence="9" id="KW-1185">Reference proteome</keyword>
<sequence length="305" mass="33842">MSSVPKFKLNTGASIPAVGLGGWSGTTKEEHARSTPWFLSALKAGYRHIDTAWGYGTEKYVGEAIKQSGVPREEIWITTKLPWNHPGLRTVEQSLDDSLRNLGTDYVDLYLLHWPQVVDWPDAGPEYNGEIKARDGPTFNETWAGIEEVYKKGKAKNIGVSNFSVKNLEKLLTTANVVPAVNQVELHPYLAQEDLKAYCDSKGIVLTAYAPTGYNNVRSDPLIVELAAKYKVAPAQVVLAWHLARGVVVVPKSSNVERQKENVNLPTLEPEDVKRVTALDRNQRLCNKPDADGMVCGWTVEQMGW</sequence>
<dbReference type="GeneID" id="36322700"/>
<keyword evidence="2" id="KW-0521">NADP</keyword>
<dbReference type="GO" id="GO:0016616">
    <property type="term" value="F:oxidoreductase activity, acting on the CH-OH group of donors, NAD or NADP as acceptor"/>
    <property type="evidence" value="ECO:0007669"/>
    <property type="project" value="UniProtKB-ARBA"/>
</dbReference>
<reference evidence="8 9" key="1">
    <citation type="submission" date="2017-04" db="EMBL/GenBank/DDBJ databases">
        <title>Genome Sequence of the Model Brown-Rot Fungus Postia placenta SB12.</title>
        <authorList>
            <consortium name="DOE Joint Genome Institute"/>
            <person name="Gaskell J."/>
            <person name="Kersten P."/>
            <person name="Larrondo L.F."/>
            <person name="Canessa P."/>
            <person name="Martinez D."/>
            <person name="Hibbett D."/>
            <person name="Schmoll M."/>
            <person name="Kubicek C.P."/>
            <person name="Martinez A.T."/>
            <person name="Yadav J."/>
            <person name="Master E."/>
            <person name="Magnuson J.K."/>
            <person name="James T."/>
            <person name="Yaver D."/>
            <person name="Berka R."/>
            <person name="Labutti K."/>
            <person name="Lipzen A."/>
            <person name="Aerts A."/>
            <person name="Barry K."/>
            <person name="Henrissat B."/>
            <person name="Blanchette R."/>
            <person name="Grigoriev I."/>
            <person name="Cullen D."/>
        </authorList>
    </citation>
    <scope>NUCLEOTIDE SEQUENCE [LARGE SCALE GENOMIC DNA]</scope>
    <source>
        <strain evidence="8 9">MAD-698-R-SB12</strain>
    </source>
</reference>